<protein>
    <submittedName>
        <fullName evidence="1">Uncharacterized protein</fullName>
    </submittedName>
</protein>
<keyword evidence="2" id="KW-1185">Reference proteome</keyword>
<organism evidence="1 2">
    <name type="scientific">Exidia glandulosa HHB12029</name>
    <dbReference type="NCBI Taxonomy" id="1314781"/>
    <lineage>
        <taxon>Eukaryota</taxon>
        <taxon>Fungi</taxon>
        <taxon>Dikarya</taxon>
        <taxon>Basidiomycota</taxon>
        <taxon>Agaricomycotina</taxon>
        <taxon>Agaricomycetes</taxon>
        <taxon>Auriculariales</taxon>
        <taxon>Exidiaceae</taxon>
        <taxon>Exidia</taxon>
    </lineage>
</organism>
<accession>A0A165P7F9</accession>
<dbReference type="Proteomes" id="UP000077266">
    <property type="component" value="Unassembled WGS sequence"/>
</dbReference>
<gene>
    <name evidence="1" type="ORF">EXIGLDRAFT_26487</name>
</gene>
<evidence type="ECO:0000313" key="2">
    <source>
        <dbReference type="Proteomes" id="UP000077266"/>
    </source>
</evidence>
<proteinExistence type="predicted"/>
<dbReference type="InParanoid" id="A0A165P7F9"/>
<evidence type="ECO:0000313" key="1">
    <source>
        <dbReference type="EMBL" id="KZW01754.1"/>
    </source>
</evidence>
<dbReference type="AlphaFoldDB" id="A0A165P7F9"/>
<name>A0A165P7F9_EXIGL</name>
<reference evidence="1 2" key="1">
    <citation type="journal article" date="2016" name="Mol. Biol. Evol.">
        <title>Comparative Genomics of Early-Diverging Mushroom-Forming Fungi Provides Insights into the Origins of Lignocellulose Decay Capabilities.</title>
        <authorList>
            <person name="Nagy L.G."/>
            <person name="Riley R."/>
            <person name="Tritt A."/>
            <person name="Adam C."/>
            <person name="Daum C."/>
            <person name="Floudas D."/>
            <person name="Sun H."/>
            <person name="Yadav J.S."/>
            <person name="Pangilinan J."/>
            <person name="Larsson K.H."/>
            <person name="Matsuura K."/>
            <person name="Barry K."/>
            <person name="Labutti K."/>
            <person name="Kuo R."/>
            <person name="Ohm R.A."/>
            <person name="Bhattacharya S.S."/>
            <person name="Shirouzu T."/>
            <person name="Yoshinaga Y."/>
            <person name="Martin F.M."/>
            <person name="Grigoriev I.V."/>
            <person name="Hibbett D.S."/>
        </authorList>
    </citation>
    <scope>NUCLEOTIDE SEQUENCE [LARGE SCALE GENOMIC DNA]</scope>
    <source>
        <strain evidence="1 2">HHB12029</strain>
    </source>
</reference>
<sequence>MVERRRGTESFAVAVNLRGHRPDRIKKTLVVRNCKSQTPTQSSSTRVLGFGSVATRSFVHLNEGEAALCAQAAVRTYGRKICRAVGARQAAPDRTIRCTRACVQRQSHRDCDAKTWPTAVCQRRRRPRDTSRVDERPQKAAHFQRTDVVQTVTQRQLQMIVRRRMQTTATRRSVVSKNRAQTCEVAIRTRHDRHLGVYVEIRVLHGGGELSCCMGCRNRRCRRCLMRLLLDMLRSRMRRRTMAAPKCYCPTCTDPKKPMSRWCRLLGYWPATAV</sequence>
<dbReference type="EMBL" id="KV425891">
    <property type="protein sequence ID" value="KZW01754.1"/>
    <property type="molecule type" value="Genomic_DNA"/>
</dbReference>